<dbReference type="InterPro" id="IPR047951">
    <property type="entry name" value="Transpos_ISL3"/>
</dbReference>
<dbReference type="InterPro" id="IPR002560">
    <property type="entry name" value="Transposase_DDE"/>
</dbReference>
<dbReference type="EMBL" id="LJCR01000018">
    <property type="protein sequence ID" value="KPV54746.1"/>
    <property type="molecule type" value="Genomic_DNA"/>
</dbReference>
<dbReference type="PANTHER" id="PTHR33498">
    <property type="entry name" value="TRANSPOSASE FOR INSERTION SEQUENCE ELEMENT IS1557"/>
    <property type="match status" value="1"/>
</dbReference>
<evidence type="ECO:0000256" key="1">
    <source>
        <dbReference type="SAM" id="MobiDB-lite"/>
    </source>
</evidence>
<reference evidence="4 5" key="1">
    <citation type="submission" date="2015-09" db="EMBL/GenBank/DDBJ databases">
        <title>Draft genome sequence of Kouleothrix aurantiaca JCM 19913.</title>
        <authorList>
            <person name="Hemp J."/>
        </authorList>
    </citation>
    <scope>NUCLEOTIDE SEQUENCE [LARGE SCALE GENOMIC DNA]</scope>
    <source>
        <strain evidence="4 5">COM-B</strain>
    </source>
</reference>
<evidence type="ECO:0000313" key="4">
    <source>
        <dbReference type="EMBL" id="KPV54746.1"/>
    </source>
</evidence>
<evidence type="ECO:0008006" key="6">
    <source>
        <dbReference type="Google" id="ProtNLM"/>
    </source>
</evidence>
<dbReference type="Pfam" id="PF01610">
    <property type="entry name" value="DDE_Tnp_ISL3"/>
    <property type="match status" value="2"/>
</dbReference>
<accession>A0A0P9FND8</accession>
<feature type="region of interest" description="Disordered" evidence="1">
    <location>
        <begin position="236"/>
        <end position="263"/>
    </location>
</feature>
<feature type="domain" description="Transposase IS204/IS1001/IS1096/IS1165 zinc-finger" evidence="3">
    <location>
        <begin position="18"/>
        <end position="61"/>
    </location>
</feature>
<dbReference type="Pfam" id="PF14690">
    <property type="entry name" value="Zn_ribbon_ISL3"/>
    <property type="match status" value="1"/>
</dbReference>
<dbReference type="Proteomes" id="UP000050509">
    <property type="component" value="Unassembled WGS sequence"/>
</dbReference>
<protein>
    <recommendedName>
        <fullName evidence="6">HTH IS21-type domain-containing protein</fullName>
    </recommendedName>
</protein>
<feature type="compositionally biased region" description="Basic and acidic residues" evidence="1">
    <location>
        <begin position="244"/>
        <end position="263"/>
    </location>
</feature>
<gene>
    <name evidence="4" type="ORF">SE17_01760</name>
</gene>
<organism evidence="4 5">
    <name type="scientific">Kouleothrix aurantiaca</name>
    <dbReference type="NCBI Taxonomy" id="186479"/>
    <lineage>
        <taxon>Bacteria</taxon>
        <taxon>Bacillati</taxon>
        <taxon>Chloroflexota</taxon>
        <taxon>Chloroflexia</taxon>
        <taxon>Chloroflexales</taxon>
        <taxon>Roseiflexineae</taxon>
        <taxon>Roseiflexaceae</taxon>
        <taxon>Kouleothrix</taxon>
    </lineage>
</organism>
<sequence>MQLDETRLTVTATAASPTAQCPRCDCTSTRVHSYYTRSPRDLPLVGYSLRLVLHVRRFRCLNPDCPSVTFAERLPGLLAPSAQRTLRLRSALHDLGLALGGEAGCRQSQRSSMPASPATILRLVHRAPLQLRPTPRVLGIDDFALCRGRVYGTILIDGDTHRVVDLLPERTAETVATWLEQHPGVEIITRDRSTEYARGATQGAPEAVQVADRWHVLGNLREALERMLDRLRPQLQDGRTASAADDHSPILLADRDTRRGTKDQVRQQASRARRYARYAQVKQLQAEGDAIIQIARKLHISRQSVRKYMASDVFPEMPARPRQQSILDPYLVDLQACWDAGQHENKHLLQALRERGYRGSVRPIVQWTMLRRPLLPNYRPPAGRRPARQVEIFEPLKPKMKEKSTTTSLPASRRLVWLLLHKDEQLDDEAKALRARLCQVSEVALAQKLTQQFRNLMREQAVDGLPPWLEACQSSGISEMVSFADGLQREEPIIRAAIESPHSNGVTEGHVNRLKMIKRTAYGRASFELLRRRVLADV</sequence>
<dbReference type="NCBIfam" id="NF033550">
    <property type="entry name" value="transpos_ISL3"/>
    <property type="match status" value="1"/>
</dbReference>
<evidence type="ECO:0000259" key="2">
    <source>
        <dbReference type="Pfam" id="PF01610"/>
    </source>
</evidence>
<name>A0A0P9FND8_9CHLR</name>
<evidence type="ECO:0000313" key="5">
    <source>
        <dbReference type="Proteomes" id="UP000050509"/>
    </source>
</evidence>
<proteinExistence type="predicted"/>
<comment type="caution">
    <text evidence="4">The sequence shown here is derived from an EMBL/GenBank/DDBJ whole genome shotgun (WGS) entry which is preliminary data.</text>
</comment>
<dbReference type="PANTHER" id="PTHR33498:SF1">
    <property type="entry name" value="TRANSPOSASE FOR INSERTION SEQUENCE ELEMENT IS1557"/>
    <property type="match status" value="1"/>
</dbReference>
<keyword evidence="5" id="KW-1185">Reference proteome</keyword>
<dbReference type="AlphaFoldDB" id="A0A0P9FND8"/>
<feature type="domain" description="Transposase IS204/IS1001/IS1096/IS1165 DDE" evidence="2">
    <location>
        <begin position="413"/>
        <end position="534"/>
    </location>
</feature>
<evidence type="ECO:0000259" key="3">
    <source>
        <dbReference type="Pfam" id="PF14690"/>
    </source>
</evidence>
<dbReference type="InterPro" id="IPR029261">
    <property type="entry name" value="Transposase_Znf"/>
</dbReference>
<feature type="domain" description="Transposase IS204/IS1001/IS1096/IS1165 DDE" evidence="2">
    <location>
        <begin position="138"/>
        <end position="248"/>
    </location>
</feature>